<evidence type="ECO:0000313" key="4">
    <source>
        <dbReference type="Proteomes" id="UP001341245"/>
    </source>
</evidence>
<evidence type="ECO:0000259" key="2">
    <source>
        <dbReference type="SMART" id="SM00906"/>
    </source>
</evidence>
<evidence type="ECO:0000256" key="1">
    <source>
        <dbReference type="ARBA" id="ARBA00023242"/>
    </source>
</evidence>
<dbReference type="SMART" id="SM00906">
    <property type="entry name" value="Fungal_trans"/>
    <property type="match status" value="1"/>
</dbReference>
<gene>
    <name evidence="3" type="ORF">QM012_006950</name>
</gene>
<protein>
    <recommendedName>
        <fullName evidence="2">Xylanolytic transcriptional activator regulatory domain-containing protein</fullName>
    </recommendedName>
</protein>
<accession>A0ABR0TQ30</accession>
<proteinExistence type="predicted"/>
<dbReference type="PANTHER" id="PTHR31668:SF29">
    <property type="entry name" value="ZN(2)-C6 FUNGAL-TYPE DOMAIN-CONTAINING PROTEIN"/>
    <property type="match status" value="1"/>
</dbReference>
<reference evidence="3 4" key="1">
    <citation type="submission" date="2023-11" db="EMBL/GenBank/DDBJ databases">
        <title>Draft genome sequence and annotation of the polyextremotolerant black yeast-like fungus Aureobasidium pullulans NRRL 62042.</title>
        <authorList>
            <person name="Dielentheis-Frenken M.R.E."/>
            <person name="Wibberg D."/>
            <person name="Blank L.M."/>
            <person name="Tiso T."/>
        </authorList>
    </citation>
    <scope>NUCLEOTIDE SEQUENCE [LARGE SCALE GENOMIC DNA]</scope>
    <source>
        <strain evidence="3 4">NRRL 62042</strain>
    </source>
</reference>
<sequence>MNLEKRTTTARRYIRKCLEDRVLSSYIEEVAVEDVLTSLFIAVTYFDLKCRKNAWFYVREAITLAQAAGMDQVERDIKLQPAEKLRRQRIYALLYISERGACIHDTFPVSILSAPGLLCDVLPGEDPAISTGLSMLFHLFSLLDLNYIQARSKLSLAGGTDKEYIELAMLQEQLCRVLDLTNVAEIQRADVLITQQWLRLMVWQTALRLGLISSAAMNPSYSYTYPTQIAESLHNILKTLPSAAIEVHGLGIFEKQFEIAYSLLDALTLSDGTQSSHHQETLRSLLESLSASPKSRDVYVRILQKKMGQDSSRTNDRYVHLANVQLLVDDRFNQRAPR</sequence>
<dbReference type="EMBL" id="JASGXD010000004">
    <property type="protein sequence ID" value="KAK6006540.1"/>
    <property type="molecule type" value="Genomic_DNA"/>
</dbReference>
<organism evidence="3 4">
    <name type="scientific">Aureobasidium pullulans</name>
    <name type="common">Black yeast</name>
    <name type="synonym">Pullularia pullulans</name>
    <dbReference type="NCBI Taxonomy" id="5580"/>
    <lineage>
        <taxon>Eukaryota</taxon>
        <taxon>Fungi</taxon>
        <taxon>Dikarya</taxon>
        <taxon>Ascomycota</taxon>
        <taxon>Pezizomycotina</taxon>
        <taxon>Dothideomycetes</taxon>
        <taxon>Dothideomycetidae</taxon>
        <taxon>Dothideales</taxon>
        <taxon>Saccotheciaceae</taxon>
        <taxon>Aureobasidium</taxon>
    </lineage>
</organism>
<comment type="caution">
    <text evidence="3">The sequence shown here is derived from an EMBL/GenBank/DDBJ whole genome shotgun (WGS) entry which is preliminary data.</text>
</comment>
<feature type="domain" description="Xylanolytic transcriptional activator regulatory" evidence="2">
    <location>
        <begin position="54"/>
        <end position="129"/>
    </location>
</feature>
<dbReference type="Proteomes" id="UP001341245">
    <property type="component" value="Unassembled WGS sequence"/>
</dbReference>
<dbReference type="CDD" id="cd12148">
    <property type="entry name" value="fungal_TF_MHR"/>
    <property type="match status" value="1"/>
</dbReference>
<dbReference type="PANTHER" id="PTHR31668">
    <property type="entry name" value="GLUCOSE TRANSPORT TRANSCRIPTION REGULATOR RGT1-RELATED-RELATED"/>
    <property type="match status" value="1"/>
</dbReference>
<dbReference type="InterPro" id="IPR007219">
    <property type="entry name" value="XnlR_reg_dom"/>
</dbReference>
<keyword evidence="1" id="KW-0539">Nucleus</keyword>
<evidence type="ECO:0000313" key="3">
    <source>
        <dbReference type="EMBL" id="KAK6006540.1"/>
    </source>
</evidence>
<name>A0ABR0TQ30_AURPU</name>
<keyword evidence="4" id="KW-1185">Reference proteome</keyword>
<dbReference type="InterPro" id="IPR050797">
    <property type="entry name" value="Carb_Metab_Trans_Reg"/>
</dbReference>